<protein>
    <submittedName>
        <fullName evidence="2">Uncharacterized protein</fullName>
    </submittedName>
</protein>
<evidence type="ECO:0000313" key="3">
    <source>
        <dbReference type="Proteomes" id="UP000324222"/>
    </source>
</evidence>
<keyword evidence="3" id="KW-1185">Reference proteome</keyword>
<dbReference type="AlphaFoldDB" id="A0A5B7CW35"/>
<dbReference type="Proteomes" id="UP000324222">
    <property type="component" value="Unassembled WGS sequence"/>
</dbReference>
<evidence type="ECO:0000313" key="2">
    <source>
        <dbReference type="EMBL" id="MPC13962.1"/>
    </source>
</evidence>
<name>A0A5B7CW35_PORTR</name>
<organism evidence="2 3">
    <name type="scientific">Portunus trituberculatus</name>
    <name type="common">Swimming crab</name>
    <name type="synonym">Neptunus trituberculatus</name>
    <dbReference type="NCBI Taxonomy" id="210409"/>
    <lineage>
        <taxon>Eukaryota</taxon>
        <taxon>Metazoa</taxon>
        <taxon>Ecdysozoa</taxon>
        <taxon>Arthropoda</taxon>
        <taxon>Crustacea</taxon>
        <taxon>Multicrustacea</taxon>
        <taxon>Malacostraca</taxon>
        <taxon>Eumalacostraca</taxon>
        <taxon>Eucarida</taxon>
        <taxon>Decapoda</taxon>
        <taxon>Pleocyemata</taxon>
        <taxon>Brachyura</taxon>
        <taxon>Eubrachyura</taxon>
        <taxon>Portunoidea</taxon>
        <taxon>Portunidae</taxon>
        <taxon>Portuninae</taxon>
        <taxon>Portunus</taxon>
    </lineage>
</organism>
<comment type="caution">
    <text evidence="2">The sequence shown here is derived from an EMBL/GenBank/DDBJ whole genome shotgun (WGS) entry which is preliminary data.</text>
</comment>
<proteinExistence type="predicted"/>
<reference evidence="2 3" key="1">
    <citation type="submission" date="2019-05" db="EMBL/GenBank/DDBJ databases">
        <title>Another draft genome of Portunus trituberculatus and its Hox gene families provides insights of decapod evolution.</title>
        <authorList>
            <person name="Jeong J.-H."/>
            <person name="Song I."/>
            <person name="Kim S."/>
            <person name="Choi T."/>
            <person name="Kim D."/>
            <person name="Ryu S."/>
            <person name="Kim W."/>
        </authorList>
    </citation>
    <scope>NUCLEOTIDE SEQUENCE [LARGE SCALE GENOMIC DNA]</scope>
    <source>
        <tissue evidence="2">Muscle</tissue>
    </source>
</reference>
<gene>
    <name evidence="2" type="ORF">E2C01_006714</name>
</gene>
<keyword evidence="1" id="KW-0812">Transmembrane</keyword>
<dbReference type="EMBL" id="VSRR010000319">
    <property type="protein sequence ID" value="MPC13962.1"/>
    <property type="molecule type" value="Genomic_DNA"/>
</dbReference>
<accession>A0A5B7CW35</accession>
<keyword evidence="1" id="KW-0472">Membrane</keyword>
<feature type="transmembrane region" description="Helical" evidence="1">
    <location>
        <begin position="76"/>
        <end position="101"/>
    </location>
</feature>
<evidence type="ECO:0000256" key="1">
    <source>
        <dbReference type="SAM" id="Phobius"/>
    </source>
</evidence>
<sequence length="123" mass="12623">MQKIILYIALHLNCEKRYELMSKLLRANEPWLAQSLGTGGEVVVEGVVVGVEAAVVCGGGGGGELGEAPTHTWSSVAVVVVVMVSHVVVGVGGVSLFSLALTTEPSSEMTGAGGFHKSDSSAR</sequence>
<keyword evidence="1" id="KW-1133">Transmembrane helix</keyword>